<accession>A0A5J4UZ60</accession>
<dbReference type="Proteomes" id="UP000324800">
    <property type="component" value="Unassembled WGS sequence"/>
</dbReference>
<comment type="caution">
    <text evidence="1">The sequence shown here is derived from an EMBL/GenBank/DDBJ whole genome shotgun (WGS) entry which is preliminary data.</text>
</comment>
<name>A0A5J4UZ60_9EUKA</name>
<gene>
    <name evidence="1" type="ORF">EZS28_028468</name>
</gene>
<dbReference type="EMBL" id="SNRW01010824">
    <property type="protein sequence ID" value="KAA6376006.1"/>
    <property type="molecule type" value="Genomic_DNA"/>
</dbReference>
<proteinExistence type="predicted"/>
<evidence type="ECO:0000313" key="2">
    <source>
        <dbReference type="Proteomes" id="UP000324800"/>
    </source>
</evidence>
<protein>
    <submittedName>
        <fullName evidence="1">Uncharacterized protein</fullName>
    </submittedName>
</protein>
<sequence>MQPKIEVVKKRQRFANALFPAHPNCAHVDVVRLVAQFMMKNPDPETVIFESVDGILWNVKLNKICDQLDKGKGTLHFFIDGVQQLVFVRGINEPVRFYGHIYDRGASFTIVTFKNLPATTTQTLSNEKAVDWRLQ</sequence>
<reference evidence="1 2" key="1">
    <citation type="submission" date="2019-03" db="EMBL/GenBank/DDBJ databases">
        <title>Single cell metagenomics reveals metabolic interactions within the superorganism composed of flagellate Streblomastix strix and complex community of Bacteroidetes bacteria on its surface.</title>
        <authorList>
            <person name="Treitli S.C."/>
            <person name="Kolisko M."/>
            <person name="Husnik F."/>
            <person name="Keeling P."/>
            <person name="Hampl V."/>
        </authorList>
    </citation>
    <scope>NUCLEOTIDE SEQUENCE [LARGE SCALE GENOMIC DNA]</scope>
    <source>
        <strain evidence="1">ST1C</strain>
    </source>
</reference>
<organism evidence="1 2">
    <name type="scientific">Streblomastix strix</name>
    <dbReference type="NCBI Taxonomy" id="222440"/>
    <lineage>
        <taxon>Eukaryota</taxon>
        <taxon>Metamonada</taxon>
        <taxon>Preaxostyla</taxon>
        <taxon>Oxymonadida</taxon>
        <taxon>Streblomastigidae</taxon>
        <taxon>Streblomastix</taxon>
    </lineage>
</organism>
<evidence type="ECO:0000313" key="1">
    <source>
        <dbReference type="EMBL" id="KAA6376006.1"/>
    </source>
</evidence>
<dbReference type="AlphaFoldDB" id="A0A5J4UZ60"/>